<dbReference type="Pfam" id="PF00873">
    <property type="entry name" value="ACR_tran"/>
    <property type="match status" value="1"/>
</dbReference>
<dbReference type="EMBL" id="QFMX01000134">
    <property type="protein sequence ID" value="PZO69961.1"/>
    <property type="molecule type" value="Genomic_DNA"/>
</dbReference>
<evidence type="ECO:0000313" key="1">
    <source>
        <dbReference type="EMBL" id="PZO69961.1"/>
    </source>
</evidence>
<name>A0A2W5AGM8_9SPHN</name>
<dbReference type="AlphaFoldDB" id="A0A2W5AGM8"/>
<dbReference type="Gene3D" id="1.20.1640.10">
    <property type="entry name" value="Multidrug efflux transporter AcrB transmembrane domain"/>
    <property type="match status" value="1"/>
</dbReference>
<dbReference type="PANTHER" id="PTHR32063">
    <property type="match status" value="1"/>
</dbReference>
<feature type="non-terminal residue" evidence="1">
    <location>
        <position position="169"/>
    </location>
</feature>
<proteinExistence type="predicted"/>
<dbReference type="PANTHER" id="PTHR32063:SF18">
    <property type="entry name" value="CATION EFFLUX SYSTEM PROTEIN"/>
    <property type="match status" value="1"/>
</dbReference>
<dbReference type="GO" id="GO:0042910">
    <property type="term" value="F:xenobiotic transmembrane transporter activity"/>
    <property type="evidence" value="ECO:0007669"/>
    <property type="project" value="TreeGrafter"/>
</dbReference>
<dbReference type="Proteomes" id="UP000249555">
    <property type="component" value="Unassembled WGS sequence"/>
</dbReference>
<organism evidence="1 2">
    <name type="scientific">Sphingomonas taxi</name>
    <dbReference type="NCBI Taxonomy" id="1549858"/>
    <lineage>
        <taxon>Bacteria</taxon>
        <taxon>Pseudomonadati</taxon>
        <taxon>Pseudomonadota</taxon>
        <taxon>Alphaproteobacteria</taxon>
        <taxon>Sphingomonadales</taxon>
        <taxon>Sphingomonadaceae</taxon>
        <taxon>Sphingomonas</taxon>
    </lineage>
</organism>
<dbReference type="SUPFAM" id="SSF82693">
    <property type="entry name" value="Multidrug efflux transporter AcrB pore domain, PN1, PN2, PC1 and PC2 subdomains"/>
    <property type="match status" value="1"/>
</dbReference>
<accession>A0A2W5AGM8</accession>
<gene>
    <name evidence="1" type="ORF">DI640_15140</name>
</gene>
<reference evidence="1 2" key="1">
    <citation type="submission" date="2017-08" db="EMBL/GenBank/DDBJ databases">
        <title>Infants hospitalized years apart are colonized by the same room-sourced microbial strains.</title>
        <authorList>
            <person name="Brooks B."/>
            <person name="Olm M.R."/>
            <person name="Firek B.A."/>
            <person name="Baker R."/>
            <person name="Thomas B.C."/>
            <person name="Morowitz M.J."/>
            <person name="Banfield J.F."/>
        </authorList>
    </citation>
    <scope>NUCLEOTIDE SEQUENCE [LARGE SCALE GENOMIC DNA]</scope>
    <source>
        <strain evidence="1">S2_018_000_R3_119</strain>
    </source>
</reference>
<evidence type="ECO:0008006" key="3">
    <source>
        <dbReference type="Google" id="ProtNLM"/>
    </source>
</evidence>
<dbReference type="Gene3D" id="3.30.70.1430">
    <property type="entry name" value="Multidrug efflux transporter AcrB pore domain"/>
    <property type="match status" value="1"/>
</dbReference>
<dbReference type="GO" id="GO:0005886">
    <property type="term" value="C:plasma membrane"/>
    <property type="evidence" value="ECO:0007669"/>
    <property type="project" value="TreeGrafter"/>
</dbReference>
<evidence type="ECO:0000313" key="2">
    <source>
        <dbReference type="Proteomes" id="UP000249555"/>
    </source>
</evidence>
<protein>
    <recommendedName>
        <fullName evidence="3">Acriflavin resistance protein</fullName>
    </recommendedName>
</protein>
<comment type="caution">
    <text evidence="1">The sequence shown here is derived from an EMBL/GenBank/DDBJ whole genome shotgun (WGS) entry which is preliminary data.</text>
</comment>
<dbReference type="InterPro" id="IPR001036">
    <property type="entry name" value="Acrflvin-R"/>
</dbReference>
<sequence>MSFNPAVFSIRNRLLILLVIIGTIVAGMAAYGSLPRFEDPEFTIRRAVVVTPYPGGSPMEVATEVTQRLEREIGQMQEVKEIVSTSEAGQLDRQRRFRRRLRHLLHANRRWLFAGRAVRLCRKAAHRPERCGGCGQGGAVGRATRGLLCRDHARAGRGAGAVGAERLSG</sequence>